<reference evidence="2" key="1">
    <citation type="submission" date="2022-01" db="EMBL/GenBank/DDBJ databases">
        <authorList>
            <person name="Braso-Vives M."/>
        </authorList>
    </citation>
    <scope>NUCLEOTIDE SEQUENCE</scope>
</reference>
<name>A0A8J9ZN62_BRALA</name>
<evidence type="ECO:0000313" key="2">
    <source>
        <dbReference type="EMBL" id="CAH1258579.1"/>
    </source>
</evidence>
<feature type="region of interest" description="Disordered" evidence="1">
    <location>
        <begin position="51"/>
        <end position="91"/>
    </location>
</feature>
<proteinExistence type="predicted"/>
<dbReference type="AlphaFoldDB" id="A0A8J9ZN62"/>
<accession>A0A8J9ZN62</accession>
<gene>
    <name evidence="2" type="primary">Hypp2041</name>
    <name evidence="2" type="ORF">BLAG_LOCUS16102</name>
</gene>
<dbReference type="Proteomes" id="UP000838412">
    <property type="component" value="Chromosome 3"/>
</dbReference>
<keyword evidence="3" id="KW-1185">Reference proteome</keyword>
<dbReference type="EMBL" id="OV696688">
    <property type="protein sequence ID" value="CAH1258579.1"/>
    <property type="molecule type" value="Genomic_DNA"/>
</dbReference>
<sequence length="91" mass="9945">MPRPITQAHCARNAIKTSLEVNETPPLSFVKQGLCFLTTFPTSEFIRSVGSRREGVGSCSNGLIPRQGEKRGSSSDCRTEGVTARDAVRYE</sequence>
<evidence type="ECO:0000256" key="1">
    <source>
        <dbReference type="SAM" id="MobiDB-lite"/>
    </source>
</evidence>
<protein>
    <submittedName>
        <fullName evidence="2">Hypp2041 protein</fullName>
    </submittedName>
</protein>
<evidence type="ECO:0000313" key="3">
    <source>
        <dbReference type="Proteomes" id="UP000838412"/>
    </source>
</evidence>
<feature type="compositionally biased region" description="Basic and acidic residues" evidence="1">
    <location>
        <begin position="67"/>
        <end position="79"/>
    </location>
</feature>
<organism evidence="2 3">
    <name type="scientific">Branchiostoma lanceolatum</name>
    <name type="common">Common lancelet</name>
    <name type="synonym">Amphioxus lanceolatum</name>
    <dbReference type="NCBI Taxonomy" id="7740"/>
    <lineage>
        <taxon>Eukaryota</taxon>
        <taxon>Metazoa</taxon>
        <taxon>Chordata</taxon>
        <taxon>Cephalochordata</taxon>
        <taxon>Leptocardii</taxon>
        <taxon>Amphioxiformes</taxon>
        <taxon>Branchiostomatidae</taxon>
        <taxon>Branchiostoma</taxon>
    </lineage>
</organism>